<proteinExistence type="predicted"/>
<name>A0AAN6HFM6_9PEZI</name>
<evidence type="ECO:0000256" key="1">
    <source>
        <dbReference type="SAM" id="SignalP"/>
    </source>
</evidence>
<protein>
    <recommendedName>
        <fullName evidence="6">Amidase domain-containing protein</fullName>
    </recommendedName>
</protein>
<sequence length="694" mass="74547">MSLVFVQNMVTILRLSAAAAWFAAHAAAAPVQRNPISFLQKTSGDAIIFQLGNISYLANTGHPTVVAGLVGQRSPVAEGAAIPITVISTNTSTVSNQTLEQILDDYANSDDVYSADFLEGVYIATTADTASIDASALSYLAGMGVKQTLISTGTRMASRYGQSMTTIGSGNLTSLPPGPYLATFAAGSVTFAPVYRLYEDSYRDFLYGSYATGDGSDSFTPLDRSLPSFGYPAIPVPSRLYYLHDPRPFAGFRVAIKDLYDMKGLVTTGGSQAWAYISKPANSTAPSIQRILDLGGILVGKFKLAQFASGANPWDWQDEHYPFNPRGDGWLTCSASSSGGGCSIAAYDWLDYAIGSDTGSSMRRPAAVSGTYGNRPSQGMITLEGVIPLGGATDTAGVFSRDPYKWSYFAKHWYAPSLHQSSNLTGLSALSVPDTDGFPKTILYPTDYLPLNNSHAEPILDALIANMSSLFGMTVKRFNFTATVENAMDPTVANITALNNGAIGIIDSYTQWEVIAKPLITAWAKLFDGRFPPIDSARRTGWQTYNETANTLAAYNNALIQKNTAVEWYETHLQYSTADSCSESVMLYDIGTGGLPSYREQNLNNNPNASFLAEKPPGAAITGASICPLYGCADFTVPIGQVPYYSEVTFHTEMVPVTINMVVKRGCDFVLFNMIEKLADAGVLKTVKTGKTAF</sequence>
<reference evidence="4" key="1">
    <citation type="submission" date="2023-06" db="EMBL/GenBank/DDBJ databases">
        <title>Black Yeasts Isolated from many extreme environments.</title>
        <authorList>
            <person name="Coleine C."/>
            <person name="Stajich J.E."/>
            <person name="Selbmann L."/>
        </authorList>
    </citation>
    <scope>NUCLEOTIDE SEQUENCE</scope>
    <source>
        <strain evidence="4">CCFEE 5200</strain>
    </source>
</reference>
<gene>
    <name evidence="4" type="ORF">LTR91_017928</name>
</gene>
<dbReference type="PANTHER" id="PTHR46310">
    <property type="entry name" value="AMIDASE 1"/>
    <property type="match status" value="1"/>
</dbReference>
<dbReference type="EMBL" id="JAUJLE010000242">
    <property type="protein sequence ID" value="KAK0965569.1"/>
    <property type="molecule type" value="Genomic_DNA"/>
</dbReference>
<dbReference type="InterPro" id="IPR058329">
    <property type="entry name" value="Arp1_N"/>
</dbReference>
<comment type="caution">
    <text evidence="4">The sequence shown here is derived from an EMBL/GenBank/DDBJ whole genome shotgun (WGS) entry which is preliminary data.</text>
</comment>
<evidence type="ECO:0000259" key="3">
    <source>
        <dbReference type="Pfam" id="PF26053"/>
    </source>
</evidence>
<dbReference type="Pfam" id="PF26053">
    <property type="entry name" value="DUF8016"/>
    <property type="match status" value="1"/>
</dbReference>
<feature type="domain" description="Amidase" evidence="2">
    <location>
        <begin position="247"/>
        <end position="409"/>
    </location>
</feature>
<feature type="chain" id="PRO_5042914423" description="Amidase domain-containing protein" evidence="1">
    <location>
        <begin position="29"/>
        <end position="694"/>
    </location>
</feature>
<feature type="signal peptide" evidence="1">
    <location>
        <begin position="1"/>
        <end position="28"/>
    </location>
</feature>
<organism evidence="4 5">
    <name type="scientific">Friedmanniomyces endolithicus</name>
    <dbReference type="NCBI Taxonomy" id="329885"/>
    <lineage>
        <taxon>Eukaryota</taxon>
        <taxon>Fungi</taxon>
        <taxon>Dikarya</taxon>
        <taxon>Ascomycota</taxon>
        <taxon>Pezizomycotina</taxon>
        <taxon>Dothideomycetes</taxon>
        <taxon>Dothideomycetidae</taxon>
        <taxon>Mycosphaerellales</taxon>
        <taxon>Teratosphaeriaceae</taxon>
        <taxon>Friedmanniomyces</taxon>
    </lineage>
</organism>
<dbReference type="AlphaFoldDB" id="A0AAN6HFM6"/>
<accession>A0AAN6HFM6</accession>
<dbReference type="Gene3D" id="3.90.1300.10">
    <property type="entry name" value="Amidase signature (AS) domain"/>
    <property type="match status" value="1"/>
</dbReference>
<dbReference type="Proteomes" id="UP001175353">
    <property type="component" value="Unassembled WGS sequence"/>
</dbReference>
<feature type="domain" description="Scytalone dehydratase-like protein Arp1 N-terminal" evidence="3">
    <location>
        <begin position="62"/>
        <end position="196"/>
    </location>
</feature>
<evidence type="ECO:0000259" key="2">
    <source>
        <dbReference type="Pfam" id="PF01425"/>
    </source>
</evidence>
<evidence type="ECO:0008006" key="6">
    <source>
        <dbReference type="Google" id="ProtNLM"/>
    </source>
</evidence>
<dbReference type="InterPro" id="IPR023631">
    <property type="entry name" value="Amidase_dom"/>
</dbReference>
<keyword evidence="5" id="KW-1185">Reference proteome</keyword>
<evidence type="ECO:0000313" key="5">
    <source>
        <dbReference type="Proteomes" id="UP001175353"/>
    </source>
</evidence>
<evidence type="ECO:0000313" key="4">
    <source>
        <dbReference type="EMBL" id="KAK0965569.1"/>
    </source>
</evidence>
<dbReference type="Pfam" id="PF01425">
    <property type="entry name" value="Amidase"/>
    <property type="match status" value="1"/>
</dbReference>
<keyword evidence="1" id="KW-0732">Signal</keyword>
<dbReference type="SUPFAM" id="SSF75304">
    <property type="entry name" value="Amidase signature (AS) enzymes"/>
    <property type="match status" value="1"/>
</dbReference>
<dbReference type="PANTHER" id="PTHR46310:SF7">
    <property type="entry name" value="AMIDASE 1"/>
    <property type="match status" value="1"/>
</dbReference>
<dbReference type="InterPro" id="IPR036928">
    <property type="entry name" value="AS_sf"/>
</dbReference>